<keyword evidence="3" id="KW-1185">Reference proteome</keyword>
<name>A0AAD5MKS1_PARTN</name>
<comment type="caution">
    <text evidence="2">The sequence shown here is derived from an EMBL/GenBank/DDBJ whole genome shotgun (WGS) entry which is preliminary data.</text>
</comment>
<feature type="domain" description="W02B3.4-like N-terminal" evidence="1">
    <location>
        <begin position="8"/>
        <end position="95"/>
    </location>
</feature>
<evidence type="ECO:0000313" key="2">
    <source>
        <dbReference type="EMBL" id="KAJ1350976.1"/>
    </source>
</evidence>
<dbReference type="InterPro" id="IPR057641">
    <property type="entry name" value="W02B3_4_N"/>
</dbReference>
<dbReference type="Pfam" id="PF24413">
    <property type="entry name" value="W02B3_4_N"/>
    <property type="match status" value="1"/>
</dbReference>
<accession>A0AAD5MKS1</accession>
<protein>
    <recommendedName>
        <fullName evidence="1">W02B3.4-like N-terminal domain-containing protein</fullName>
    </recommendedName>
</protein>
<evidence type="ECO:0000259" key="1">
    <source>
        <dbReference type="Pfam" id="PF24413"/>
    </source>
</evidence>
<reference evidence="2" key="1">
    <citation type="submission" date="2021-06" db="EMBL/GenBank/DDBJ databases">
        <title>Parelaphostrongylus tenuis whole genome reference sequence.</title>
        <authorList>
            <person name="Garwood T.J."/>
            <person name="Larsen P.A."/>
            <person name="Fountain-Jones N.M."/>
            <person name="Garbe J.R."/>
            <person name="Macchietto M.G."/>
            <person name="Kania S.A."/>
            <person name="Gerhold R.W."/>
            <person name="Richards J.E."/>
            <person name="Wolf T.M."/>
        </authorList>
    </citation>
    <scope>NUCLEOTIDE SEQUENCE</scope>
    <source>
        <strain evidence="2">MNPRO001-30</strain>
        <tissue evidence="2">Meninges</tissue>
    </source>
</reference>
<dbReference type="Proteomes" id="UP001196413">
    <property type="component" value="Unassembled WGS sequence"/>
</dbReference>
<evidence type="ECO:0000313" key="3">
    <source>
        <dbReference type="Proteomes" id="UP001196413"/>
    </source>
</evidence>
<sequence length="110" mass="12727">MKDLREVNCSDVLEDIDPPFPALLIDKRIIEGLNTNKCEATFAKIRIGVDMELLKSVQNSTHPNFEIVYYENFTEKDHILFYDSPTRIIPRMSEERVSVTLLNLISVLIE</sequence>
<dbReference type="AlphaFoldDB" id="A0AAD5MKS1"/>
<dbReference type="EMBL" id="JAHQIW010000978">
    <property type="protein sequence ID" value="KAJ1350976.1"/>
    <property type="molecule type" value="Genomic_DNA"/>
</dbReference>
<organism evidence="2 3">
    <name type="scientific">Parelaphostrongylus tenuis</name>
    <name type="common">Meningeal worm</name>
    <dbReference type="NCBI Taxonomy" id="148309"/>
    <lineage>
        <taxon>Eukaryota</taxon>
        <taxon>Metazoa</taxon>
        <taxon>Ecdysozoa</taxon>
        <taxon>Nematoda</taxon>
        <taxon>Chromadorea</taxon>
        <taxon>Rhabditida</taxon>
        <taxon>Rhabditina</taxon>
        <taxon>Rhabditomorpha</taxon>
        <taxon>Strongyloidea</taxon>
        <taxon>Metastrongylidae</taxon>
        <taxon>Parelaphostrongylus</taxon>
    </lineage>
</organism>
<gene>
    <name evidence="2" type="ORF">KIN20_006908</name>
</gene>
<proteinExistence type="predicted"/>